<dbReference type="AlphaFoldDB" id="A0A7J3SLI4"/>
<dbReference type="EMBL" id="DTLS01000081">
    <property type="protein sequence ID" value="HGZ60142.1"/>
    <property type="molecule type" value="Genomic_DNA"/>
</dbReference>
<sequence length="122" mass="13832">MPCPYFKGGKCTSPLLGSLTTDMYERGKCDGEGYKNCRYYKGATASLGTEAFVEKKPDPLLNIMEKPPKEGCPLMKTIRIERGYAVYCEGFGRFLTRFEISLCEQDHNRCPIRKLIMEQGTL</sequence>
<evidence type="ECO:0000313" key="1">
    <source>
        <dbReference type="EMBL" id="HGZ60142.1"/>
    </source>
</evidence>
<gene>
    <name evidence="1" type="ORF">ENW83_02910</name>
</gene>
<comment type="caution">
    <text evidence="1">The sequence shown here is derived from an EMBL/GenBank/DDBJ whole genome shotgun (WGS) entry which is preliminary data.</text>
</comment>
<proteinExistence type="predicted"/>
<protein>
    <submittedName>
        <fullName evidence="1">Uncharacterized protein</fullName>
    </submittedName>
</protein>
<reference evidence="1" key="1">
    <citation type="journal article" date="2020" name="mSystems">
        <title>Genome- and Community-Level Interaction Insights into Carbon Utilization and Element Cycling Functions of Hydrothermarchaeota in Hydrothermal Sediment.</title>
        <authorList>
            <person name="Zhou Z."/>
            <person name="Liu Y."/>
            <person name="Xu W."/>
            <person name="Pan J."/>
            <person name="Luo Z.H."/>
            <person name="Li M."/>
        </authorList>
    </citation>
    <scope>NUCLEOTIDE SEQUENCE [LARGE SCALE GENOMIC DNA]</scope>
    <source>
        <strain evidence="1">SpSt-885</strain>
    </source>
</reference>
<name>A0A7J3SLI4_9CREN</name>
<accession>A0A7J3SLI4</accession>
<organism evidence="1">
    <name type="scientific">Fervidicoccus fontis</name>
    <dbReference type="NCBI Taxonomy" id="683846"/>
    <lineage>
        <taxon>Archaea</taxon>
        <taxon>Thermoproteota</taxon>
        <taxon>Thermoprotei</taxon>
        <taxon>Fervidicoccales</taxon>
        <taxon>Fervidicoccaceae</taxon>
        <taxon>Fervidicoccus</taxon>
    </lineage>
</organism>